<dbReference type="InterPro" id="IPR044621">
    <property type="entry name" value="NEDD1"/>
</dbReference>
<dbReference type="Gramene" id="PRQ38117">
    <property type="protein sequence ID" value="PRQ38117"/>
    <property type="gene ID" value="RchiOBHm_Chr4g0410231"/>
</dbReference>
<dbReference type="GO" id="GO:0010968">
    <property type="term" value="P:regulation of microtubule nucleation"/>
    <property type="evidence" value="ECO:0007669"/>
    <property type="project" value="InterPro"/>
</dbReference>
<accession>A0A2P6QVB8</accession>
<dbReference type="PANTHER" id="PTHR45096:SF1">
    <property type="entry name" value="PROTEIN NEDD1"/>
    <property type="match status" value="1"/>
</dbReference>
<dbReference type="GO" id="GO:0140496">
    <property type="term" value="F:gamma-tubulin complex binding"/>
    <property type="evidence" value="ECO:0007669"/>
    <property type="project" value="InterPro"/>
</dbReference>
<evidence type="ECO:0000313" key="3">
    <source>
        <dbReference type="Proteomes" id="UP000238479"/>
    </source>
</evidence>
<feature type="compositionally biased region" description="Basic and acidic residues" evidence="1">
    <location>
        <begin position="19"/>
        <end position="36"/>
    </location>
</feature>
<name>A0A2P6QVB8_ROSCH</name>
<dbReference type="STRING" id="74649.A0A2P6QVB8"/>
<dbReference type="AlphaFoldDB" id="A0A2P6QVB8"/>
<dbReference type="GO" id="GO:0000919">
    <property type="term" value="P:cell plate assembly"/>
    <property type="evidence" value="ECO:0007669"/>
    <property type="project" value="TreeGrafter"/>
</dbReference>
<feature type="region of interest" description="Disordered" evidence="1">
    <location>
        <begin position="56"/>
        <end position="76"/>
    </location>
</feature>
<keyword evidence="3" id="KW-1185">Reference proteome</keyword>
<evidence type="ECO:0000313" key="2">
    <source>
        <dbReference type="EMBL" id="PRQ38117.1"/>
    </source>
</evidence>
<dbReference type="PANTHER" id="PTHR45096">
    <property type="entry name" value="PROTEIN NEDD1"/>
    <property type="match status" value="1"/>
</dbReference>
<comment type="caution">
    <text evidence="2">The sequence shown here is derived from an EMBL/GenBank/DDBJ whole genome shotgun (WGS) entry which is preliminary data.</text>
</comment>
<evidence type="ECO:0000256" key="1">
    <source>
        <dbReference type="SAM" id="MobiDB-lite"/>
    </source>
</evidence>
<dbReference type="Proteomes" id="UP000238479">
    <property type="component" value="Chromosome 4"/>
</dbReference>
<feature type="region of interest" description="Disordered" evidence="1">
    <location>
        <begin position="1"/>
        <end position="38"/>
    </location>
</feature>
<gene>
    <name evidence="2" type="ORF">RchiOBHm_Chr4g0410231</name>
</gene>
<sequence length="150" mass="16862">MEVFSPLVDGHPITPTLDKLWDDHDRSKNDSVDKKPSSLLFPSSSRRFPLAEDVSSDHPIFDWKPSSASKQDDGKSSFALLESIPAPYSKSEDSSITPPEAWGGERLSDKYTNLLQPNIMPSRFGMSAQTSGSNYIWITRYFLVNKSDKY</sequence>
<dbReference type="GO" id="GO:0032467">
    <property type="term" value="P:positive regulation of cytokinesis"/>
    <property type="evidence" value="ECO:0007669"/>
    <property type="project" value="TreeGrafter"/>
</dbReference>
<dbReference type="GO" id="GO:0005828">
    <property type="term" value="C:kinetochore microtubule"/>
    <property type="evidence" value="ECO:0007669"/>
    <property type="project" value="TreeGrafter"/>
</dbReference>
<protein>
    <submittedName>
        <fullName evidence="2">Uncharacterized protein</fullName>
    </submittedName>
</protein>
<dbReference type="EMBL" id="PDCK01000042">
    <property type="protein sequence ID" value="PRQ38117.1"/>
    <property type="molecule type" value="Genomic_DNA"/>
</dbReference>
<organism evidence="2 3">
    <name type="scientific">Rosa chinensis</name>
    <name type="common">China rose</name>
    <dbReference type="NCBI Taxonomy" id="74649"/>
    <lineage>
        <taxon>Eukaryota</taxon>
        <taxon>Viridiplantae</taxon>
        <taxon>Streptophyta</taxon>
        <taxon>Embryophyta</taxon>
        <taxon>Tracheophyta</taxon>
        <taxon>Spermatophyta</taxon>
        <taxon>Magnoliopsida</taxon>
        <taxon>eudicotyledons</taxon>
        <taxon>Gunneridae</taxon>
        <taxon>Pentapetalae</taxon>
        <taxon>rosids</taxon>
        <taxon>fabids</taxon>
        <taxon>Rosales</taxon>
        <taxon>Rosaceae</taxon>
        <taxon>Rosoideae</taxon>
        <taxon>Rosoideae incertae sedis</taxon>
        <taxon>Rosa</taxon>
    </lineage>
</organism>
<reference evidence="2 3" key="1">
    <citation type="journal article" date="2018" name="Nat. Genet.">
        <title>The Rosa genome provides new insights in the design of modern roses.</title>
        <authorList>
            <person name="Bendahmane M."/>
        </authorList>
    </citation>
    <scope>NUCLEOTIDE SEQUENCE [LARGE SCALE GENOMIC DNA]</scope>
    <source>
        <strain evidence="3">cv. Old Blush</strain>
    </source>
</reference>
<proteinExistence type="predicted"/>
<dbReference type="GO" id="GO:0060236">
    <property type="term" value="P:regulation of mitotic spindle organization"/>
    <property type="evidence" value="ECO:0007669"/>
    <property type="project" value="TreeGrafter"/>
</dbReference>
<dbReference type="GO" id="GO:2000694">
    <property type="term" value="P:regulation of phragmoplast microtubule organization"/>
    <property type="evidence" value="ECO:0007669"/>
    <property type="project" value="TreeGrafter"/>
</dbReference>